<accession>A0A368U941</accession>
<organism evidence="1 2">
    <name type="scientific">Vreelandella rituensis</name>
    <dbReference type="NCBI Taxonomy" id="2282306"/>
    <lineage>
        <taxon>Bacteria</taxon>
        <taxon>Pseudomonadati</taxon>
        <taxon>Pseudomonadota</taxon>
        <taxon>Gammaproteobacteria</taxon>
        <taxon>Oceanospirillales</taxon>
        <taxon>Halomonadaceae</taxon>
        <taxon>Vreelandella</taxon>
    </lineage>
</organism>
<gene>
    <name evidence="1" type="ORF">DU506_00200</name>
</gene>
<evidence type="ECO:0000313" key="1">
    <source>
        <dbReference type="EMBL" id="RCV93610.1"/>
    </source>
</evidence>
<sequence length="228" mass="25229">MIPAMNITHANANPAAEKGLLYKGNVKDWYVDAQLLEASNAQEREQIEAGDDALPYDIQVHKLGEQLFITMTRFGLEVACLSVEVDKGVPTVHLGDRYDMGAHLHFAHGGIVITPDSKDEALEPAPKDRYSYEDANARLLPMHGNASLEVQRRQVFDELFENYDFGWEIEASGAAFHTENEWCMRVVAVTDADKATLTFKVRFVEGTTIPCMVDALDMADGTQVGNPG</sequence>
<dbReference type="AlphaFoldDB" id="A0A368U941"/>
<protein>
    <submittedName>
        <fullName evidence="1">Uncharacterized protein</fullName>
    </submittedName>
</protein>
<keyword evidence="2" id="KW-1185">Reference proteome</keyword>
<dbReference type="EMBL" id="QPIJ01000001">
    <property type="protein sequence ID" value="RCV93610.1"/>
    <property type="molecule type" value="Genomic_DNA"/>
</dbReference>
<reference evidence="1 2" key="1">
    <citation type="submission" date="2018-07" db="EMBL/GenBank/DDBJ databases">
        <title>Halomonas rutogse sp. nov., isolated from Lake TangqianCo on Tibetan Plateau.</title>
        <authorList>
            <person name="Lu H."/>
            <person name="Xing P."/>
            <person name="Wu Q."/>
        </authorList>
    </citation>
    <scope>NUCLEOTIDE SEQUENCE [LARGE SCALE GENOMIC DNA]</scope>
    <source>
        <strain evidence="1 2">TQ8S</strain>
    </source>
</reference>
<name>A0A368U941_9GAMM</name>
<comment type="caution">
    <text evidence="1">The sequence shown here is derived from an EMBL/GenBank/DDBJ whole genome shotgun (WGS) entry which is preliminary data.</text>
</comment>
<dbReference type="RefSeq" id="WP_114484938.1">
    <property type="nucleotide sequence ID" value="NZ_CBCSHM010000005.1"/>
</dbReference>
<dbReference type="OrthoDB" id="6608033at2"/>
<proteinExistence type="predicted"/>
<dbReference type="Proteomes" id="UP000253204">
    <property type="component" value="Unassembled WGS sequence"/>
</dbReference>
<evidence type="ECO:0000313" key="2">
    <source>
        <dbReference type="Proteomes" id="UP000253204"/>
    </source>
</evidence>